<organism evidence="2 3">
    <name type="scientific">Lachancea meyersii CBS 8951</name>
    <dbReference type="NCBI Taxonomy" id="1266667"/>
    <lineage>
        <taxon>Eukaryota</taxon>
        <taxon>Fungi</taxon>
        <taxon>Dikarya</taxon>
        <taxon>Ascomycota</taxon>
        <taxon>Saccharomycotina</taxon>
        <taxon>Saccharomycetes</taxon>
        <taxon>Saccharomycetales</taxon>
        <taxon>Saccharomycetaceae</taxon>
        <taxon>Lachancea</taxon>
    </lineage>
</organism>
<name>A0A1G4KEK6_9SACH</name>
<evidence type="ECO:0000256" key="1">
    <source>
        <dbReference type="SAM" id="MobiDB-lite"/>
    </source>
</evidence>
<protein>
    <submittedName>
        <fullName evidence="2">LAME_0H06018g1_1</fullName>
    </submittedName>
</protein>
<keyword evidence="3" id="KW-1185">Reference proteome</keyword>
<dbReference type="AlphaFoldDB" id="A0A1G4KEK6"/>
<evidence type="ECO:0000313" key="3">
    <source>
        <dbReference type="Proteomes" id="UP000191144"/>
    </source>
</evidence>
<dbReference type="Proteomes" id="UP000191144">
    <property type="component" value="Chromosome H"/>
</dbReference>
<proteinExistence type="predicted"/>
<dbReference type="EMBL" id="LT598480">
    <property type="protein sequence ID" value="SCV02888.1"/>
    <property type="molecule type" value="Genomic_DNA"/>
</dbReference>
<sequence length="235" mass="25624">MATKNTGKGHRKSQTVNGERRVKNQAQGKTLLERLGMAKKVEKGNRNNNSGSIKDVGLRVVNGRLVSANDVGVLLREAAARTEPAHKNAKRAQQNGKSVRLVNARTVKQRTSATGTVTRVESSVQRREMARSRDRAAVQPYGKDLYLTVNTAAQMRFLRLRNLPLGSDSQSLAEAVEKIAGVAVQKTSIIDLPSGSVTAELWLQSSDARVLSEAQKRLDRANVNNRVISAEICST</sequence>
<gene>
    <name evidence="2" type="ORF">LAME_0H06018G</name>
</gene>
<evidence type="ECO:0000313" key="2">
    <source>
        <dbReference type="EMBL" id="SCV02888.1"/>
    </source>
</evidence>
<accession>A0A1G4KEK6</accession>
<dbReference type="OrthoDB" id="4068661at2759"/>
<feature type="region of interest" description="Disordered" evidence="1">
    <location>
        <begin position="1"/>
        <end position="28"/>
    </location>
</feature>
<reference evidence="3" key="1">
    <citation type="submission" date="2016-03" db="EMBL/GenBank/DDBJ databases">
        <authorList>
            <person name="Devillers Hugo."/>
        </authorList>
    </citation>
    <scope>NUCLEOTIDE SEQUENCE [LARGE SCALE GENOMIC DNA]</scope>
</reference>